<evidence type="ECO:0000256" key="10">
    <source>
        <dbReference type="PIRSR" id="PIRSR005096-2"/>
    </source>
</evidence>
<feature type="active site" description="Proton donor" evidence="9">
    <location>
        <position position="200"/>
    </location>
</feature>
<evidence type="ECO:0000256" key="6">
    <source>
        <dbReference type="ARBA" id="ARBA00023235"/>
    </source>
</evidence>
<dbReference type="GO" id="GO:0006006">
    <property type="term" value="P:glucose metabolic process"/>
    <property type="evidence" value="ECO:0007669"/>
    <property type="project" value="TreeGrafter"/>
</dbReference>
<dbReference type="UniPathway" id="UPA00242"/>
<evidence type="ECO:0000256" key="11">
    <source>
        <dbReference type="PIRSR" id="PIRSR005096-3"/>
    </source>
</evidence>
<dbReference type="STRING" id="1291379.TPE_1954"/>
<dbReference type="Pfam" id="PF01263">
    <property type="entry name" value="Aldose_epim"/>
    <property type="match status" value="1"/>
</dbReference>
<dbReference type="HOGENOM" id="CLU_031753_1_0_12"/>
<dbReference type="PROSITE" id="PS00545">
    <property type="entry name" value="ALDOSE_1_EPIMERASE"/>
    <property type="match status" value="1"/>
</dbReference>
<evidence type="ECO:0000313" key="12">
    <source>
        <dbReference type="EMBL" id="AGT44428.1"/>
    </source>
</evidence>
<dbReference type="Gene3D" id="2.70.98.10">
    <property type="match status" value="1"/>
</dbReference>
<evidence type="ECO:0000256" key="5">
    <source>
        <dbReference type="ARBA" id="ARBA00014165"/>
    </source>
</evidence>
<comment type="catalytic activity">
    <reaction evidence="1 8">
        <text>alpha-D-glucose = beta-D-glucose</text>
        <dbReference type="Rhea" id="RHEA:10264"/>
        <dbReference type="ChEBI" id="CHEBI:15903"/>
        <dbReference type="ChEBI" id="CHEBI:17925"/>
        <dbReference type="EC" id="5.1.3.3"/>
    </reaction>
</comment>
<dbReference type="SUPFAM" id="SSF74650">
    <property type="entry name" value="Galactose mutarotase-like"/>
    <property type="match status" value="1"/>
</dbReference>
<feature type="binding site" evidence="10">
    <location>
        <position position="272"/>
    </location>
    <ligand>
        <name>beta-D-galactose</name>
        <dbReference type="ChEBI" id="CHEBI:27667"/>
    </ligand>
</feature>
<feature type="binding site" evidence="11">
    <location>
        <begin position="200"/>
        <end position="202"/>
    </location>
    <ligand>
        <name>beta-D-galactose</name>
        <dbReference type="ChEBI" id="CHEBI:27667"/>
    </ligand>
</feature>
<dbReference type="InterPro" id="IPR011013">
    <property type="entry name" value="Gal_mutarotase_sf_dom"/>
</dbReference>
<dbReference type="InterPro" id="IPR014718">
    <property type="entry name" value="GH-type_carb-bd"/>
</dbReference>
<keyword evidence="6 8" id="KW-0413">Isomerase</keyword>
<dbReference type="PATRIC" id="fig|1291379.3.peg.1927"/>
<reference evidence="12 13" key="1">
    <citation type="journal article" date="2013" name="PLoS ONE">
        <title>Genome-Wide Relatedness of Treponema pedis, from Gingiva and Necrotic Skin Lesions of Pigs, with the Human Oral Pathogen Treponema denticola.</title>
        <authorList>
            <person name="Svartstrom O."/>
            <person name="Mushtaq M."/>
            <person name="Pringle M."/>
            <person name="Segerman B."/>
        </authorList>
    </citation>
    <scope>NUCLEOTIDE SEQUENCE [LARGE SCALE GENOMIC DNA]</scope>
    <source>
        <strain evidence="12">T A4</strain>
    </source>
</reference>
<dbReference type="PANTHER" id="PTHR10091">
    <property type="entry name" value="ALDOSE-1-EPIMERASE"/>
    <property type="match status" value="1"/>
</dbReference>
<dbReference type="EMBL" id="CP004120">
    <property type="protein sequence ID" value="AGT44428.1"/>
    <property type="molecule type" value="Genomic_DNA"/>
</dbReference>
<evidence type="ECO:0000256" key="9">
    <source>
        <dbReference type="PIRSR" id="PIRSR005096-1"/>
    </source>
</evidence>
<dbReference type="EC" id="5.1.3.3" evidence="4 8"/>
<dbReference type="InterPro" id="IPR008183">
    <property type="entry name" value="Aldose_1/G6P_1-epimerase"/>
</dbReference>
<sequence length="371" mass="41568">MCYTVKKPISDTKNILRNMRMKIITDEFGVLSSGEKILLFTVFNGKMFFSVTNYGCCITSIRLPSKNGGFDDVVLGYSSFPGYINNFPHFGSLIGRYAGRIANAEFSLGNIQYLLTPNDCGKHCLHGGYPPYDKMLYKPVTFKNRHEAGVKFFRISPNGEQGFPGNLKMEISYSLTPDNEIILRYKGVSDKTTPINFTNHTYFNLNPAGMQASGSYVSVLNHEVQIYSEQYLEVNKELIPTGNLVDVENTAYDFRKPRSLVSGVEELGGGFDNAWVIKKELDGQKSLAAIVREPVTKRTLRVYSSQPALIMYTGNFLADELGRNGDVYDKFAGLCLESQAFPDAVHHSGFPTSIVKAGELYSEETLWHFEF</sequence>
<proteinExistence type="inferred from homology"/>
<dbReference type="PANTHER" id="PTHR10091:SF0">
    <property type="entry name" value="GALACTOSE MUTAROTASE"/>
    <property type="match status" value="1"/>
</dbReference>
<comment type="pathway">
    <text evidence="2 8">Carbohydrate metabolism; hexose metabolism.</text>
</comment>
<dbReference type="Proteomes" id="UP000015620">
    <property type="component" value="Chromosome"/>
</dbReference>
<gene>
    <name evidence="12" type="primary">galM</name>
    <name evidence="12" type="ORF">TPE_1954</name>
</gene>
<dbReference type="GO" id="GO:0033499">
    <property type="term" value="P:galactose catabolic process via UDP-galactose, Leloir pathway"/>
    <property type="evidence" value="ECO:0007669"/>
    <property type="project" value="TreeGrafter"/>
</dbReference>
<organism evidence="12 13">
    <name type="scientific">Treponema pedis str. T A4</name>
    <dbReference type="NCBI Taxonomy" id="1291379"/>
    <lineage>
        <taxon>Bacteria</taxon>
        <taxon>Pseudomonadati</taxon>
        <taxon>Spirochaetota</taxon>
        <taxon>Spirochaetia</taxon>
        <taxon>Spirochaetales</taxon>
        <taxon>Treponemataceae</taxon>
        <taxon>Treponema</taxon>
    </lineage>
</organism>
<dbReference type="InterPro" id="IPR047215">
    <property type="entry name" value="Galactose_mutarotase-like"/>
</dbReference>
<protein>
    <recommendedName>
        <fullName evidence="5 8">Aldose 1-epimerase</fullName>
        <ecNumber evidence="4 8">5.1.3.3</ecNumber>
    </recommendedName>
</protein>
<evidence type="ECO:0000256" key="8">
    <source>
        <dbReference type="PIRNR" id="PIRNR005096"/>
    </source>
</evidence>
<evidence type="ECO:0000313" key="13">
    <source>
        <dbReference type="Proteomes" id="UP000015620"/>
    </source>
</evidence>
<name>S6A0Y7_9SPIR</name>
<evidence type="ECO:0000256" key="1">
    <source>
        <dbReference type="ARBA" id="ARBA00001614"/>
    </source>
</evidence>
<dbReference type="GO" id="GO:0030246">
    <property type="term" value="F:carbohydrate binding"/>
    <property type="evidence" value="ECO:0007669"/>
    <property type="project" value="InterPro"/>
</dbReference>
<keyword evidence="7 8" id="KW-0119">Carbohydrate metabolism</keyword>
<feature type="active site" description="Proton acceptor" evidence="9">
    <location>
        <position position="337"/>
    </location>
</feature>
<comment type="similarity">
    <text evidence="3 8">Belongs to the aldose epimerase family.</text>
</comment>
<evidence type="ECO:0000256" key="7">
    <source>
        <dbReference type="ARBA" id="ARBA00023277"/>
    </source>
</evidence>
<dbReference type="KEGG" id="tped:TPE_1954"/>
<dbReference type="AlphaFoldDB" id="S6A0Y7"/>
<accession>S6A0Y7</accession>
<dbReference type="CDD" id="cd09019">
    <property type="entry name" value="galactose_mutarotase_like"/>
    <property type="match status" value="1"/>
</dbReference>
<dbReference type="InterPro" id="IPR015443">
    <property type="entry name" value="Aldose_1-epimerase"/>
</dbReference>
<dbReference type="GO" id="GO:0004034">
    <property type="term" value="F:aldose 1-epimerase activity"/>
    <property type="evidence" value="ECO:0007669"/>
    <property type="project" value="UniProtKB-EC"/>
</dbReference>
<evidence type="ECO:0000256" key="4">
    <source>
        <dbReference type="ARBA" id="ARBA00013185"/>
    </source>
</evidence>
<evidence type="ECO:0000256" key="2">
    <source>
        <dbReference type="ARBA" id="ARBA00005028"/>
    </source>
</evidence>
<dbReference type="NCBIfam" id="NF008277">
    <property type="entry name" value="PRK11055.1"/>
    <property type="match status" value="1"/>
</dbReference>
<evidence type="ECO:0000256" key="3">
    <source>
        <dbReference type="ARBA" id="ARBA00006206"/>
    </source>
</evidence>
<dbReference type="PIRSF" id="PIRSF005096">
    <property type="entry name" value="GALM"/>
    <property type="match status" value="1"/>
</dbReference>
<dbReference type="InterPro" id="IPR018052">
    <property type="entry name" value="Ald1_epimerase_CS"/>
</dbReference>
<keyword evidence="13" id="KW-1185">Reference proteome</keyword>